<proteinExistence type="predicted"/>
<dbReference type="Proteomes" id="UP000837857">
    <property type="component" value="Chromosome 30"/>
</dbReference>
<evidence type="ECO:0000256" key="1">
    <source>
        <dbReference type="SAM" id="MobiDB-lite"/>
    </source>
</evidence>
<organism evidence="3 4">
    <name type="scientific">Iphiclides podalirius</name>
    <name type="common">scarce swallowtail</name>
    <dbReference type="NCBI Taxonomy" id="110791"/>
    <lineage>
        <taxon>Eukaryota</taxon>
        <taxon>Metazoa</taxon>
        <taxon>Ecdysozoa</taxon>
        <taxon>Arthropoda</taxon>
        <taxon>Hexapoda</taxon>
        <taxon>Insecta</taxon>
        <taxon>Pterygota</taxon>
        <taxon>Neoptera</taxon>
        <taxon>Endopterygota</taxon>
        <taxon>Lepidoptera</taxon>
        <taxon>Glossata</taxon>
        <taxon>Ditrysia</taxon>
        <taxon>Papilionoidea</taxon>
        <taxon>Papilionidae</taxon>
        <taxon>Papilioninae</taxon>
        <taxon>Iphiclides</taxon>
    </lineage>
</organism>
<feature type="signal peptide" evidence="2">
    <location>
        <begin position="1"/>
        <end position="21"/>
    </location>
</feature>
<gene>
    <name evidence="3" type="ORF">IPOD504_LOCUS13079</name>
</gene>
<keyword evidence="4" id="KW-1185">Reference proteome</keyword>
<evidence type="ECO:0000313" key="3">
    <source>
        <dbReference type="EMBL" id="CAH2065195.1"/>
    </source>
</evidence>
<feature type="non-terminal residue" evidence="3">
    <location>
        <position position="313"/>
    </location>
</feature>
<reference evidence="3" key="1">
    <citation type="submission" date="2022-03" db="EMBL/GenBank/DDBJ databases">
        <authorList>
            <person name="Martin H S."/>
        </authorList>
    </citation>
    <scope>NUCLEOTIDE SEQUENCE</scope>
</reference>
<evidence type="ECO:0000256" key="2">
    <source>
        <dbReference type="SAM" id="SignalP"/>
    </source>
</evidence>
<feature type="compositionally biased region" description="Basic and acidic residues" evidence="1">
    <location>
        <begin position="236"/>
        <end position="246"/>
    </location>
</feature>
<keyword evidence="2" id="KW-0732">Signal</keyword>
<protein>
    <submittedName>
        <fullName evidence="3">Uncharacterized protein</fullName>
    </submittedName>
</protein>
<sequence length="313" mass="35730">MPWRIHGLFFLTMFASYGTTGARTVVTRVLANSPRELRDALAKLSSKSGPGELQRQRRRNCVRFGLRNTLCVYDGHRQSEEPLYEDQYIDEEYGFWPNLPQPPSNGHGGFVDLTRLNKDLRDLDGVLRSSSDDDTFSEDYLDVGDLSATRKVDYDYVLGSPKEHLTKLKLHIVSSKQKGEKERGGLVRKLFNLETGPGASLRTLESELKDASSEEEFDDGKPKRFEVIENSDESEESSRGSEERPAPKKVKGAKGAKYIYAQGPTRHVTVDRRRLPHFLPKRYHWDEGDIRNLSYLWFNGPQGQYAGVYRKPL</sequence>
<feature type="region of interest" description="Disordered" evidence="1">
    <location>
        <begin position="210"/>
        <end position="255"/>
    </location>
</feature>
<dbReference type="EMBL" id="OW152842">
    <property type="protein sequence ID" value="CAH2065195.1"/>
    <property type="molecule type" value="Genomic_DNA"/>
</dbReference>
<name>A0ABN8IS07_9NEOP</name>
<accession>A0ABN8IS07</accession>
<feature type="chain" id="PRO_5046929172" evidence="2">
    <location>
        <begin position="22"/>
        <end position="313"/>
    </location>
</feature>
<evidence type="ECO:0000313" key="4">
    <source>
        <dbReference type="Proteomes" id="UP000837857"/>
    </source>
</evidence>